<dbReference type="STRING" id="1121925.SAMN02746011_00629"/>
<organism evidence="3 4">
    <name type="scientific">Globicatella sulfidifaciens DSM 15739</name>
    <dbReference type="NCBI Taxonomy" id="1121925"/>
    <lineage>
        <taxon>Bacteria</taxon>
        <taxon>Bacillati</taxon>
        <taxon>Bacillota</taxon>
        <taxon>Bacilli</taxon>
        <taxon>Lactobacillales</taxon>
        <taxon>Aerococcaceae</taxon>
        <taxon>Globicatella</taxon>
    </lineage>
</organism>
<dbReference type="InterPro" id="IPR051599">
    <property type="entry name" value="Cell_Envelope_Assoc"/>
</dbReference>
<dbReference type="PANTHER" id="PTHR30336">
    <property type="entry name" value="INNER MEMBRANE PROTEIN, PROBABLE PERMEASE"/>
    <property type="match status" value="1"/>
</dbReference>
<evidence type="ECO:0000313" key="4">
    <source>
        <dbReference type="Proteomes" id="UP000189941"/>
    </source>
</evidence>
<protein>
    <submittedName>
        <fullName evidence="3">Uncharacterized SAM-binding protein YcdF, DUF218 family</fullName>
    </submittedName>
</protein>
<feature type="transmembrane region" description="Helical" evidence="1">
    <location>
        <begin position="54"/>
        <end position="82"/>
    </location>
</feature>
<dbReference type="GO" id="GO:0005886">
    <property type="term" value="C:plasma membrane"/>
    <property type="evidence" value="ECO:0007669"/>
    <property type="project" value="TreeGrafter"/>
</dbReference>
<dbReference type="InterPro" id="IPR003848">
    <property type="entry name" value="DUF218"/>
</dbReference>
<evidence type="ECO:0000256" key="1">
    <source>
        <dbReference type="SAM" id="Phobius"/>
    </source>
</evidence>
<gene>
    <name evidence="3" type="ORF">SAMN02746011_00629</name>
</gene>
<dbReference type="GO" id="GO:0043164">
    <property type="term" value="P:Gram-negative-bacterium-type cell wall biogenesis"/>
    <property type="evidence" value="ECO:0007669"/>
    <property type="project" value="TreeGrafter"/>
</dbReference>
<dbReference type="RefSeq" id="WP_078755451.1">
    <property type="nucleotide sequence ID" value="NZ_FUWO01000004.1"/>
</dbReference>
<name>A0A1T4K9S3_9LACT</name>
<keyword evidence="1" id="KW-0812">Transmembrane</keyword>
<dbReference type="OrthoDB" id="9782395at2"/>
<dbReference type="InterPro" id="IPR014729">
    <property type="entry name" value="Rossmann-like_a/b/a_fold"/>
</dbReference>
<sequence length="336" mass="38463">MLYWINAFIFLVIGIYALSHQKSSISPAFCAIFSLTSLIMALFQMSNWLPIFILRYFLYLVSAVLLAIVPFILLALGILILLRETKQSISYFGRALSTILASVILTFFVYSLYNLVNIRDVQLTIIISLYSSIAIYFTAFFISYLLISWLIKVSYKKKQPYLIFVLGTDINDEGQVKSDLKHRLNSAITFYRSLSSVIQNETYFLVSGGNAAANGMTEAEVMAHYLMKQGINKSQIILEKSARNTTENIQFTKPLIRHLGKDRSLVIVTSTYHLPRTSFFARKYQVPAQYIGSKTAIISWPYAVVREFLAILLLTKEVSVFYIIYIIVTEFYKIFM</sequence>
<evidence type="ECO:0000259" key="2">
    <source>
        <dbReference type="Pfam" id="PF02698"/>
    </source>
</evidence>
<dbReference type="Proteomes" id="UP000189941">
    <property type="component" value="Unassembled WGS sequence"/>
</dbReference>
<feature type="transmembrane region" description="Helical" evidence="1">
    <location>
        <begin position="125"/>
        <end position="151"/>
    </location>
</feature>
<dbReference type="CDD" id="cd06259">
    <property type="entry name" value="YdcF-like"/>
    <property type="match status" value="1"/>
</dbReference>
<dbReference type="PANTHER" id="PTHR30336:SF4">
    <property type="entry name" value="ENVELOPE BIOGENESIS FACTOR ELYC"/>
    <property type="match status" value="1"/>
</dbReference>
<keyword evidence="1" id="KW-0472">Membrane</keyword>
<keyword evidence="1" id="KW-1133">Transmembrane helix</keyword>
<dbReference type="AlphaFoldDB" id="A0A1T4K9S3"/>
<dbReference type="GO" id="GO:0000270">
    <property type="term" value="P:peptidoglycan metabolic process"/>
    <property type="evidence" value="ECO:0007669"/>
    <property type="project" value="TreeGrafter"/>
</dbReference>
<keyword evidence="4" id="KW-1185">Reference proteome</keyword>
<reference evidence="4" key="1">
    <citation type="submission" date="2017-02" db="EMBL/GenBank/DDBJ databases">
        <authorList>
            <person name="Varghese N."/>
            <person name="Submissions S."/>
        </authorList>
    </citation>
    <scope>NUCLEOTIDE SEQUENCE [LARGE SCALE GENOMIC DNA]</scope>
    <source>
        <strain evidence="4">DSM 15739</strain>
    </source>
</reference>
<feature type="transmembrane region" description="Helical" evidence="1">
    <location>
        <begin position="94"/>
        <end position="113"/>
    </location>
</feature>
<feature type="domain" description="DUF218" evidence="2">
    <location>
        <begin position="163"/>
        <end position="309"/>
    </location>
</feature>
<dbReference type="Pfam" id="PF02698">
    <property type="entry name" value="DUF218"/>
    <property type="match status" value="1"/>
</dbReference>
<evidence type="ECO:0000313" key="3">
    <source>
        <dbReference type="EMBL" id="SJZ39192.1"/>
    </source>
</evidence>
<accession>A0A1T4K9S3</accession>
<dbReference type="EMBL" id="FUWO01000004">
    <property type="protein sequence ID" value="SJZ39192.1"/>
    <property type="molecule type" value="Genomic_DNA"/>
</dbReference>
<dbReference type="Gene3D" id="3.40.50.620">
    <property type="entry name" value="HUPs"/>
    <property type="match status" value="1"/>
</dbReference>
<proteinExistence type="predicted"/>